<reference evidence="4 5" key="1">
    <citation type="submission" date="2018-06" db="EMBL/GenBank/DDBJ databases">
        <title>WGS assembly of Brassica rapa FPsc.</title>
        <authorList>
            <person name="Bowman J."/>
            <person name="Kohchi T."/>
            <person name="Yamato K."/>
            <person name="Jenkins J."/>
            <person name="Shu S."/>
            <person name="Ishizaki K."/>
            <person name="Yamaoka S."/>
            <person name="Nishihama R."/>
            <person name="Nakamura Y."/>
            <person name="Berger F."/>
            <person name="Adam C."/>
            <person name="Aki S."/>
            <person name="Althoff F."/>
            <person name="Araki T."/>
            <person name="Arteaga-Vazquez M."/>
            <person name="Balasubrmanian S."/>
            <person name="Bauer D."/>
            <person name="Boehm C."/>
            <person name="Briginshaw L."/>
            <person name="Caballero-Perez J."/>
            <person name="Catarino B."/>
            <person name="Chen F."/>
            <person name="Chiyoda S."/>
            <person name="Chovatia M."/>
            <person name="Davies K."/>
            <person name="Delmans M."/>
            <person name="Demura T."/>
            <person name="Dierschke T."/>
            <person name="Dolan L."/>
            <person name="Dorantes-Acosta A."/>
            <person name="Eklund D."/>
            <person name="Florent S."/>
            <person name="Flores-Sandoval E."/>
            <person name="Fujiyama A."/>
            <person name="Fukuzawa H."/>
            <person name="Galik B."/>
            <person name="Grimanelli D."/>
            <person name="Grimwood J."/>
            <person name="Grossniklaus U."/>
            <person name="Hamada T."/>
            <person name="Haseloff J."/>
            <person name="Hetherington A."/>
            <person name="Higo A."/>
            <person name="Hirakawa Y."/>
            <person name="Hundley H."/>
            <person name="Ikeda Y."/>
            <person name="Inoue K."/>
            <person name="Inoue S."/>
            <person name="Ishida S."/>
            <person name="Jia Q."/>
            <person name="Kakita M."/>
            <person name="Kanazawa T."/>
            <person name="Kawai Y."/>
            <person name="Kawashima T."/>
            <person name="Kennedy M."/>
            <person name="Kinose K."/>
            <person name="Kinoshita T."/>
            <person name="Kohara Y."/>
            <person name="Koide E."/>
            <person name="Komatsu K."/>
            <person name="Kopischke S."/>
            <person name="Kubo M."/>
            <person name="Kyozuka J."/>
            <person name="Lagercrantz U."/>
            <person name="Lin S."/>
            <person name="Lindquist E."/>
            <person name="Lipzen A."/>
            <person name="Lu C."/>
            <person name="Luna E."/>
            <person name="Martienssen R."/>
            <person name="Minamino N."/>
            <person name="Mizutani M."/>
            <person name="Mizutani M."/>
            <person name="Mochizuki N."/>
            <person name="Monte I."/>
            <person name="Mosher R."/>
            <person name="Nagasaki H."/>
            <person name="Nakagami H."/>
            <person name="Naramoto S."/>
            <person name="Nishitani K."/>
            <person name="Ohtani M."/>
            <person name="Okamoto T."/>
            <person name="Okumura M."/>
            <person name="Phillips J."/>
            <person name="Pollak B."/>
            <person name="Reinders A."/>
            <person name="Roevekamp M."/>
            <person name="Sano R."/>
            <person name="Sawa S."/>
            <person name="Schmid M."/>
            <person name="Shirakawa M."/>
            <person name="Solano R."/>
            <person name="Spunde A."/>
            <person name="Suetsugu N."/>
            <person name="Sugano S."/>
            <person name="Sugiyama A."/>
            <person name="Sun R."/>
            <person name="Suzuki Y."/>
            <person name="Takenaka M."/>
            <person name="Takezawa D."/>
            <person name="Tomogane H."/>
            <person name="Tsuzuki M."/>
            <person name="Ueda T."/>
            <person name="Umeda M."/>
            <person name="Ward J."/>
            <person name="Watanabe Y."/>
            <person name="Yazaki K."/>
            <person name="Yokoyama R."/>
            <person name="Yoshitake Y."/>
            <person name="Yotsui I."/>
            <person name="Zachgo S."/>
            <person name="Schmutz J."/>
        </authorList>
    </citation>
    <scope>NUCLEOTIDE SEQUENCE [LARGE SCALE GENOMIC DNA]</scope>
    <source>
        <strain evidence="5">cv. B-3</strain>
    </source>
</reference>
<dbReference type="PANTHER" id="PTHR47965:SF103">
    <property type="entry name" value="EUKARYOTIC ASPARTYL PROTEASE FAMILY PROTEIN"/>
    <property type="match status" value="1"/>
</dbReference>
<gene>
    <name evidence="4" type="ORF">BRARA_B00800</name>
</gene>
<protein>
    <recommendedName>
        <fullName evidence="3">Xylanase inhibitor N-terminal domain-containing protein</fullName>
    </recommendedName>
</protein>
<organism evidence="4 5">
    <name type="scientific">Brassica campestris</name>
    <name type="common">Field mustard</name>
    <dbReference type="NCBI Taxonomy" id="3711"/>
    <lineage>
        <taxon>Eukaryota</taxon>
        <taxon>Viridiplantae</taxon>
        <taxon>Streptophyta</taxon>
        <taxon>Embryophyta</taxon>
        <taxon>Tracheophyta</taxon>
        <taxon>Spermatophyta</taxon>
        <taxon>Magnoliopsida</taxon>
        <taxon>eudicotyledons</taxon>
        <taxon>Gunneridae</taxon>
        <taxon>Pentapetalae</taxon>
        <taxon>rosids</taxon>
        <taxon>malvids</taxon>
        <taxon>Brassicales</taxon>
        <taxon>Brassicaceae</taxon>
        <taxon>Brassiceae</taxon>
        <taxon>Brassica</taxon>
    </lineage>
</organism>
<dbReference type="AlphaFoldDB" id="A0A398AEF0"/>
<evidence type="ECO:0000256" key="1">
    <source>
        <dbReference type="ARBA" id="ARBA00007447"/>
    </source>
</evidence>
<evidence type="ECO:0000313" key="5">
    <source>
        <dbReference type="Proteomes" id="UP000264353"/>
    </source>
</evidence>
<keyword evidence="2" id="KW-0732">Signal</keyword>
<accession>A0A398AEF0</accession>
<dbReference type="InterPro" id="IPR021109">
    <property type="entry name" value="Peptidase_aspartic_dom_sf"/>
</dbReference>
<comment type="similarity">
    <text evidence="1">Belongs to the peptidase A1 family.</text>
</comment>
<dbReference type="EMBL" id="CM010629">
    <property type="protein sequence ID" value="RID73666.1"/>
    <property type="molecule type" value="Genomic_DNA"/>
</dbReference>
<feature type="signal peptide" evidence="2">
    <location>
        <begin position="1"/>
        <end position="23"/>
    </location>
</feature>
<evidence type="ECO:0000259" key="3">
    <source>
        <dbReference type="Pfam" id="PF14543"/>
    </source>
</evidence>
<evidence type="ECO:0000313" key="4">
    <source>
        <dbReference type="EMBL" id="RID73666.1"/>
    </source>
</evidence>
<dbReference type="PANTHER" id="PTHR47965">
    <property type="entry name" value="ASPARTYL PROTEASE-RELATED"/>
    <property type="match status" value="1"/>
</dbReference>
<dbReference type="InterPro" id="IPR032861">
    <property type="entry name" value="TAXi_N"/>
</dbReference>
<evidence type="ECO:0000256" key="2">
    <source>
        <dbReference type="SAM" id="SignalP"/>
    </source>
</evidence>
<dbReference type="Gene3D" id="2.40.70.10">
    <property type="entry name" value="Acid Proteases"/>
    <property type="match status" value="1"/>
</dbReference>
<name>A0A398AEF0_BRACM</name>
<dbReference type="Pfam" id="PF14543">
    <property type="entry name" value="TAXi_N"/>
    <property type="match status" value="1"/>
</dbReference>
<dbReference type="SUPFAM" id="SSF50630">
    <property type="entry name" value="Acid proteases"/>
    <property type="match status" value="1"/>
</dbReference>
<proteinExistence type="inferred from homology"/>
<dbReference type="GO" id="GO:0004190">
    <property type="term" value="F:aspartic-type endopeptidase activity"/>
    <property type="evidence" value="ECO:0007669"/>
    <property type="project" value="InterPro"/>
</dbReference>
<dbReference type="GO" id="GO:0006508">
    <property type="term" value="P:proteolysis"/>
    <property type="evidence" value="ECO:0007669"/>
    <property type="project" value="InterPro"/>
</dbReference>
<feature type="chain" id="PRO_5017475074" description="Xylanase inhibitor N-terminal domain-containing protein" evidence="2">
    <location>
        <begin position="24"/>
        <end position="191"/>
    </location>
</feature>
<feature type="domain" description="Xylanase inhibitor N-terminal" evidence="3">
    <location>
        <begin position="45"/>
        <end position="178"/>
    </location>
</feature>
<dbReference type="InterPro" id="IPR001461">
    <property type="entry name" value="Aspartic_peptidase_A1"/>
</dbReference>
<sequence length="191" mass="20588">MASLINLFPFFIILTLQTSLTSGVKKPNPSVFLLPLIKDKATSLYYTNLNLGNINHSPLTQSLAIDLGGGSAALLRCNTVVKSITYLSIRCNSAVCKQTKPDSFCFNKTNTCGKYVSTSFTEHPLNTLLGTDSVSFLTSKPNGVTNSVHSPLILSCPNNANALRLMPKVVNGTIGLGNFDDRSFKAPNQML</sequence>
<dbReference type="Proteomes" id="UP000264353">
    <property type="component" value="Chromosome A2"/>
</dbReference>